<dbReference type="InterPro" id="IPR055302">
    <property type="entry name" value="F-box_dom-containing"/>
</dbReference>
<evidence type="ECO:0000259" key="2">
    <source>
        <dbReference type="Pfam" id="PF24758"/>
    </source>
</evidence>
<dbReference type="Proteomes" id="UP000008810">
    <property type="component" value="Chromosome 2"/>
</dbReference>
<evidence type="ECO:0000313" key="4">
    <source>
        <dbReference type="EnsemblPlants" id="KQK08541"/>
    </source>
</evidence>
<feature type="region of interest" description="Disordered" evidence="1">
    <location>
        <begin position="292"/>
        <end position="337"/>
    </location>
</feature>
<reference evidence="4" key="3">
    <citation type="submission" date="2018-08" db="UniProtKB">
        <authorList>
            <consortium name="EnsemblPlants"/>
        </authorList>
    </citation>
    <scope>IDENTIFICATION</scope>
    <source>
        <strain evidence="4">cv. Bd21</strain>
    </source>
</reference>
<dbReference type="OrthoDB" id="673865at2759"/>
<keyword evidence="5" id="KW-1185">Reference proteome</keyword>
<evidence type="ECO:0000313" key="5">
    <source>
        <dbReference type="Proteomes" id="UP000008810"/>
    </source>
</evidence>
<sequence length="382" mass="41935">MAPEFGRVRRDRISDLPDCILITILSLLPSFEAARSTALASRWRRLFPHTLADFKAVTPGGALITGCHHRALLPSFGADPSVNHVDGLLQDLADRGVHELSLCFSLSFSHRRESIPASLFACASLTRLCLICAIFPECTALESLKARSMSKCGRALVRSRSLKVLSTCGSFDELFVEDAPNLEVLLGDAMYMRPVHLKVAHAPKLEFLGYLGMSFRAIQIVDSILEKDKFLVRTLMPSLKTLAVEVSYTTEGYIGWLLHLLTLFPCLETLYIKSDIWSKVCRRTGIVGGGGIHSSLRRQPPREGGVPGLPRPRVADRDGQVPSREEQVPQGHGVPLHGRYCQSKLRQAPKRIMGQEAAGAPVRRRTGLGRCPFPLLQGPAGG</sequence>
<dbReference type="EMBL" id="CM000881">
    <property type="protein sequence ID" value="KQK08541.1"/>
    <property type="molecule type" value="Genomic_DNA"/>
</dbReference>
<name>A0A0Q3GDI4_BRADI</name>
<dbReference type="PANTHER" id="PTHR32141">
    <property type="match status" value="1"/>
</dbReference>
<reference evidence="3 4" key="1">
    <citation type="journal article" date="2010" name="Nature">
        <title>Genome sequencing and analysis of the model grass Brachypodium distachyon.</title>
        <authorList>
            <consortium name="International Brachypodium Initiative"/>
        </authorList>
    </citation>
    <scope>NUCLEOTIDE SEQUENCE [LARGE SCALE GENOMIC DNA]</scope>
    <source>
        <strain evidence="3 4">Bd21</strain>
    </source>
</reference>
<dbReference type="AlphaFoldDB" id="A0A0Q3GDI4"/>
<protein>
    <recommendedName>
        <fullName evidence="2">F-box/LRR-repeat protein 15/At3g58940/PEG3-like LRR domain-containing protein</fullName>
    </recommendedName>
</protein>
<dbReference type="InterPro" id="IPR055411">
    <property type="entry name" value="LRR_FXL15/At3g58940/PEG3-like"/>
</dbReference>
<feature type="compositionally biased region" description="Basic and acidic residues" evidence="1">
    <location>
        <begin position="313"/>
        <end position="327"/>
    </location>
</feature>
<evidence type="ECO:0000256" key="1">
    <source>
        <dbReference type="SAM" id="MobiDB-lite"/>
    </source>
</evidence>
<feature type="domain" description="F-box/LRR-repeat protein 15/At3g58940/PEG3-like LRR" evidence="2">
    <location>
        <begin position="135"/>
        <end position="272"/>
    </location>
</feature>
<evidence type="ECO:0000313" key="3">
    <source>
        <dbReference type="EMBL" id="KQK08541.1"/>
    </source>
</evidence>
<organism evidence="3">
    <name type="scientific">Brachypodium distachyon</name>
    <name type="common">Purple false brome</name>
    <name type="synonym">Trachynia distachya</name>
    <dbReference type="NCBI Taxonomy" id="15368"/>
    <lineage>
        <taxon>Eukaryota</taxon>
        <taxon>Viridiplantae</taxon>
        <taxon>Streptophyta</taxon>
        <taxon>Embryophyta</taxon>
        <taxon>Tracheophyta</taxon>
        <taxon>Spermatophyta</taxon>
        <taxon>Magnoliopsida</taxon>
        <taxon>Liliopsida</taxon>
        <taxon>Poales</taxon>
        <taxon>Poaceae</taxon>
        <taxon>BOP clade</taxon>
        <taxon>Pooideae</taxon>
        <taxon>Stipodae</taxon>
        <taxon>Brachypodieae</taxon>
        <taxon>Brachypodium</taxon>
    </lineage>
</organism>
<proteinExistence type="predicted"/>
<gene>
    <name evidence="3" type="ORF">BRADI_2g42391v3</name>
</gene>
<reference evidence="3" key="2">
    <citation type="submission" date="2017-06" db="EMBL/GenBank/DDBJ databases">
        <title>WGS assembly of Brachypodium distachyon.</title>
        <authorList>
            <consortium name="The International Brachypodium Initiative"/>
            <person name="Lucas S."/>
            <person name="Harmon-Smith M."/>
            <person name="Lail K."/>
            <person name="Tice H."/>
            <person name="Grimwood J."/>
            <person name="Bruce D."/>
            <person name="Barry K."/>
            <person name="Shu S."/>
            <person name="Lindquist E."/>
            <person name="Wang M."/>
            <person name="Pitluck S."/>
            <person name="Vogel J.P."/>
            <person name="Garvin D.F."/>
            <person name="Mockler T.C."/>
            <person name="Schmutz J."/>
            <person name="Rokhsar D."/>
            <person name="Bevan M.W."/>
        </authorList>
    </citation>
    <scope>NUCLEOTIDE SEQUENCE</scope>
    <source>
        <strain evidence="3">Bd21</strain>
    </source>
</reference>
<dbReference type="EnsemblPlants" id="KQK08541">
    <property type="protein sequence ID" value="KQK08541"/>
    <property type="gene ID" value="BRADI_2g42391v3"/>
</dbReference>
<dbReference type="InParanoid" id="A0A0Q3GDI4"/>
<accession>A0A0Q3GDI4</accession>
<dbReference type="InterPro" id="IPR036047">
    <property type="entry name" value="F-box-like_dom_sf"/>
</dbReference>
<dbReference type="PANTHER" id="PTHR32141:SF96">
    <property type="entry name" value="OS01G0730100 PROTEIN"/>
    <property type="match status" value="1"/>
</dbReference>
<dbReference type="Gramene" id="KQK08541">
    <property type="protein sequence ID" value="KQK08541"/>
    <property type="gene ID" value="BRADI_2g42391v3"/>
</dbReference>
<dbReference type="Pfam" id="PF24758">
    <property type="entry name" value="LRR_At5g56370"/>
    <property type="match status" value="1"/>
</dbReference>
<dbReference type="SUPFAM" id="SSF81383">
    <property type="entry name" value="F-box domain"/>
    <property type="match status" value="1"/>
</dbReference>
<dbReference type="SUPFAM" id="SSF52047">
    <property type="entry name" value="RNI-like"/>
    <property type="match status" value="1"/>
</dbReference>